<evidence type="ECO:0000256" key="1">
    <source>
        <dbReference type="ARBA" id="ARBA00004123"/>
    </source>
</evidence>
<feature type="compositionally biased region" description="Low complexity" evidence="6">
    <location>
        <begin position="57"/>
        <end position="87"/>
    </location>
</feature>
<dbReference type="GO" id="GO:0006355">
    <property type="term" value="P:regulation of DNA-templated transcription"/>
    <property type="evidence" value="ECO:0007669"/>
    <property type="project" value="InterPro"/>
</dbReference>
<dbReference type="InterPro" id="IPR003441">
    <property type="entry name" value="NAC-dom"/>
</dbReference>
<evidence type="ECO:0000313" key="8">
    <source>
        <dbReference type="EnsemblPlants" id="HORVU.MOREX.r3.4HG0378520.1.CDS1"/>
    </source>
</evidence>
<feature type="region of interest" description="Disordered" evidence="6">
    <location>
        <begin position="1"/>
        <end position="102"/>
    </location>
</feature>
<evidence type="ECO:0000256" key="4">
    <source>
        <dbReference type="ARBA" id="ARBA00023163"/>
    </source>
</evidence>
<keyword evidence="2" id="KW-0805">Transcription regulation</keyword>
<keyword evidence="3" id="KW-0238">DNA-binding</keyword>
<reference evidence="8" key="2">
    <citation type="submission" date="2020-10" db="EMBL/GenBank/DDBJ databases">
        <authorList>
            <person name="Scholz U."/>
            <person name="Mascher M."/>
            <person name="Fiebig A."/>
        </authorList>
    </citation>
    <scope>NUCLEOTIDE SEQUENCE [LARGE SCALE GENOMIC DNA]</scope>
    <source>
        <strain evidence="8">cv. Morex</strain>
    </source>
</reference>
<dbReference type="Pfam" id="PF02365">
    <property type="entry name" value="NAM"/>
    <property type="match status" value="1"/>
</dbReference>
<dbReference type="PANTHER" id="PTHR31719">
    <property type="entry name" value="NAC TRANSCRIPTION FACTOR 56"/>
    <property type="match status" value="1"/>
</dbReference>
<keyword evidence="4" id="KW-0804">Transcription</keyword>
<feature type="domain" description="NAC" evidence="7">
    <location>
        <begin position="9"/>
        <end position="176"/>
    </location>
</feature>
<dbReference type="AlphaFoldDB" id="A0A8I6XPZ9"/>
<organism evidence="8 9">
    <name type="scientific">Hordeum vulgare subsp. vulgare</name>
    <name type="common">Domesticated barley</name>
    <dbReference type="NCBI Taxonomy" id="112509"/>
    <lineage>
        <taxon>Eukaryota</taxon>
        <taxon>Viridiplantae</taxon>
        <taxon>Streptophyta</taxon>
        <taxon>Embryophyta</taxon>
        <taxon>Tracheophyta</taxon>
        <taxon>Spermatophyta</taxon>
        <taxon>Magnoliopsida</taxon>
        <taxon>Liliopsida</taxon>
        <taxon>Poales</taxon>
        <taxon>Poaceae</taxon>
        <taxon>BOP clade</taxon>
        <taxon>Pooideae</taxon>
        <taxon>Triticodae</taxon>
        <taxon>Triticeae</taxon>
        <taxon>Hordeinae</taxon>
        <taxon>Hordeum</taxon>
    </lineage>
</organism>
<protein>
    <recommendedName>
        <fullName evidence="7">NAC domain-containing protein</fullName>
    </recommendedName>
</protein>
<evidence type="ECO:0000313" key="9">
    <source>
        <dbReference type="Proteomes" id="UP000011116"/>
    </source>
</evidence>
<comment type="subcellular location">
    <subcellularLocation>
        <location evidence="1">Nucleus</location>
    </subcellularLocation>
</comment>
<evidence type="ECO:0000256" key="3">
    <source>
        <dbReference type="ARBA" id="ARBA00023125"/>
    </source>
</evidence>
<sequence>MTHDDGGGAPRGGEWQDGEAELSLPPGSGSTRRTRSWWGTTSARARPDAPCRRTSLPRSTCTGTTRGSCRSGRSPGRGSGTSSRRGTASNGSHPSRAIGGGYWKATGADRPVACTGRTVGVKKSLVFYHGRPGAEVKTDWIMHEYRLAGAEGRAGRKRDGASLRLDDWVLCRLYNRKNQWEKMQRQRQEAPVKAPASQSASGGKTRTPEFDVDNDAFPELDSLPTTLQGMGTTNAAMLPKEEVQELELDTDEWLMGISLDNLQGPGSVMLPWDDSYAASFLSPVAAMKMEQNISPFLF</sequence>
<dbReference type="InterPro" id="IPR036093">
    <property type="entry name" value="NAC_dom_sf"/>
</dbReference>
<gene>
    <name evidence="8" type="primary">LOC123424861</name>
</gene>
<keyword evidence="5" id="KW-0539">Nucleus</keyword>
<dbReference type="GO" id="GO:0005634">
    <property type="term" value="C:nucleus"/>
    <property type="evidence" value="ECO:0007669"/>
    <property type="project" value="UniProtKB-SubCell"/>
</dbReference>
<dbReference type="PROSITE" id="PS51005">
    <property type="entry name" value="NAC"/>
    <property type="match status" value="1"/>
</dbReference>
<evidence type="ECO:0000256" key="5">
    <source>
        <dbReference type="ARBA" id="ARBA00023242"/>
    </source>
</evidence>
<accession>A0A8I6XPZ9</accession>
<dbReference type="PANTHER" id="PTHR31719:SF80">
    <property type="entry name" value="NAC DOMAIN-CONTAINING PROTEIN 67"/>
    <property type="match status" value="1"/>
</dbReference>
<dbReference type="Gramene" id="HORVU.MOREX.r3.4HG0378520.1">
    <property type="protein sequence ID" value="HORVU.MOREX.r3.4HG0378520.1.CDS1"/>
    <property type="gene ID" value="HORVU.MOREX.r3.4HG0378520"/>
</dbReference>
<name>A0A8I6XPZ9_HORVV</name>
<reference evidence="9" key="1">
    <citation type="journal article" date="2012" name="Nature">
        <title>A physical, genetic and functional sequence assembly of the barley genome.</title>
        <authorList>
            <consortium name="The International Barley Genome Sequencing Consortium"/>
            <person name="Mayer K.F."/>
            <person name="Waugh R."/>
            <person name="Brown J.W."/>
            <person name="Schulman A."/>
            <person name="Langridge P."/>
            <person name="Platzer M."/>
            <person name="Fincher G.B."/>
            <person name="Muehlbauer G.J."/>
            <person name="Sato K."/>
            <person name="Close T.J."/>
            <person name="Wise R.P."/>
            <person name="Stein N."/>
        </authorList>
    </citation>
    <scope>NUCLEOTIDE SEQUENCE [LARGE SCALE GENOMIC DNA]</scope>
    <source>
        <strain evidence="9">cv. Morex</strain>
    </source>
</reference>
<dbReference type="EnsemblPlants" id="HORVU.MOREX.r3.4HG0378520.1">
    <property type="protein sequence ID" value="HORVU.MOREX.r3.4HG0378520.1.CDS1"/>
    <property type="gene ID" value="HORVU.MOREX.r3.4HG0378520"/>
</dbReference>
<dbReference type="GO" id="GO:0003677">
    <property type="term" value="F:DNA binding"/>
    <property type="evidence" value="ECO:0007669"/>
    <property type="project" value="UniProtKB-KW"/>
</dbReference>
<dbReference type="Proteomes" id="UP000011116">
    <property type="component" value="Chromosome 4H"/>
</dbReference>
<proteinExistence type="predicted"/>
<evidence type="ECO:0000256" key="6">
    <source>
        <dbReference type="SAM" id="MobiDB-lite"/>
    </source>
</evidence>
<evidence type="ECO:0000256" key="2">
    <source>
        <dbReference type="ARBA" id="ARBA00023015"/>
    </source>
</evidence>
<feature type="region of interest" description="Disordered" evidence="6">
    <location>
        <begin position="182"/>
        <end position="211"/>
    </location>
</feature>
<evidence type="ECO:0000259" key="7">
    <source>
        <dbReference type="PROSITE" id="PS51005"/>
    </source>
</evidence>
<dbReference type="SUPFAM" id="SSF101941">
    <property type="entry name" value="NAC domain"/>
    <property type="match status" value="1"/>
</dbReference>
<feature type="compositionally biased region" description="Low complexity" evidence="6">
    <location>
        <begin position="27"/>
        <end position="42"/>
    </location>
</feature>
<dbReference type="Gene3D" id="2.170.150.80">
    <property type="entry name" value="NAC domain"/>
    <property type="match status" value="1"/>
</dbReference>
<keyword evidence="9" id="KW-1185">Reference proteome</keyword>
<reference evidence="8" key="3">
    <citation type="submission" date="2022-01" db="UniProtKB">
        <authorList>
            <consortium name="EnsemblPlants"/>
        </authorList>
    </citation>
    <scope>IDENTIFICATION</scope>
    <source>
        <strain evidence="8">subsp. vulgare</strain>
    </source>
</reference>